<feature type="non-terminal residue" evidence="1">
    <location>
        <position position="123"/>
    </location>
</feature>
<evidence type="ECO:0000313" key="2">
    <source>
        <dbReference type="Proteomes" id="UP001176940"/>
    </source>
</evidence>
<dbReference type="PROSITE" id="PS51257">
    <property type="entry name" value="PROKAR_LIPOPROTEIN"/>
    <property type="match status" value="1"/>
</dbReference>
<evidence type="ECO:0000313" key="1">
    <source>
        <dbReference type="EMBL" id="CAJ0923828.1"/>
    </source>
</evidence>
<accession>A0ABN9KXI0</accession>
<gene>
    <name evidence="1" type="ORF">RIMI_LOCUS2097313</name>
</gene>
<proteinExistence type="predicted"/>
<dbReference type="Proteomes" id="UP001176940">
    <property type="component" value="Unassembled WGS sequence"/>
</dbReference>
<protein>
    <recommendedName>
        <fullName evidence="3">Tyrosine specific protein phosphatases domain-containing protein</fullName>
    </recommendedName>
</protein>
<dbReference type="Gene3D" id="3.90.190.10">
    <property type="entry name" value="Protein tyrosine phosphatase superfamily"/>
    <property type="match status" value="1"/>
</dbReference>
<keyword evidence="2" id="KW-1185">Reference proteome</keyword>
<reference evidence="1" key="1">
    <citation type="submission" date="2023-07" db="EMBL/GenBank/DDBJ databases">
        <authorList>
            <person name="Stuckert A."/>
        </authorList>
    </citation>
    <scope>NUCLEOTIDE SEQUENCE</scope>
</reference>
<evidence type="ECO:0008006" key="3">
    <source>
        <dbReference type="Google" id="ProtNLM"/>
    </source>
</evidence>
<dbReference type="EMBL" id="CAUEEQ010002858">
    <property type="protein sequence ID" value="CAJ0923828.1"/>
    <property type="molecule type" value="Genomic_DNA"/>
</dbReference>
<sequence>MDRSPENPCLLLLHDASCAPPALLFSCQTGVGRTNLAMILGTLVLYHRKSAADKQTITQNTNALPKERFRVIQNFINMVPNGEQIVDEVDHAVTLCSEMHDIKSAIYDCKKKLEGIGEDYKIQ</sequence>
<organism evidence="1 2">
    <name type="scientific">Ranitomeya imitator</name>
    <name type="common">mimic poison frog</name>
    <dbReference type="NCBI Taxonomy" id="111125"/>
    <lineage>
        <taxon>Eukaryota</taxon>
        <taxon>Metazoa</taxon>
        <taxon>Chordata</taxon>
        <taxon>Craniata</taxon>
        <taxon>Vertebrata</taxon>
        <taxon>Euteleostomi</taxon>
        <taxon>Amphibia</taxon>
        <taxon>Batrachia</taxon>
        <taxon>Anura</taxon>
        <taxon>Neobatrachia</taxon>
        <taxon>Hyloidea</taxon>
        <taxon>Dendrobatidae</taxon>
        <taxon>Dendrobatinae</taxon>
        <taxon>Ranitomeya</taxon>
    </lineage>
</organism>
<dbReference type="InterPro" id="IPR029021">
    <property type="entry name" value="Prot-tyrosine_phosphatase-like"/>
</dbReference>
<name>A0ABN9KXI0_9NEOB</name>
<dbReference type="Pfam" id="PF14566">
    <property type="entry name" value="PTPlike_phytase"/>
    <property type="match status" value="1"/>
</dbReference>
<comment type="caution">
    <text evidence="1">The sequence shown here is derived from an EMBL/GenBank/DDBJ whole genome shotgun (WGS) entry which is preliminary data.</text>
</comment>